<feature type="compositionally biased region" description="Polar residues" evidence="1">
    <location>
        <begin position="21"/>
        <end position="33"/>
    </location>
</feature>
<evidence type="ECO:0000313" key="3">
    <source>
        <dbReference type="Proteomes" id="UP000594638"/>
    </source>
</evidence>
<name>A0A8S0SE71_OLEEU</name>
<dbReference type="AlphaFoldDB" id="A0A8S0SE71"/>
<keyword evidence="3" id="KW-1185">Reference proteome</keyword>
<evidence type="ECO:0000256" key="1">
    <source>
        <dbReference type="SAM" id="MobiDB-lite"/>
    </source>
</evidence>
<protein>
    <submittedName>
        <fullName evidence="2">Uncharacterized protein</fullName>
    </submittedName>
</protein>
<feature type="region of interest" description="Disordered" evidence="1">
    <location>
        <begin position="1"/>
        <end position="75"/>
    </location>
</feature>
<comment type="caution">
    <text evidence="2">The sequence shown here is derived from an EMBL/GenBank/DDBJ whole genome shotgun (WGS) entry which is preliminary data.</text>
</comment>
<dbReference type="Proteomes" id="UP000594638">
    <property type="component" value="Unassembled WGS sequence"/>
</dbReference>
<accession>A0A8S0SE71</accession>
<organism evidence="2 3">
    <name type="scientific">Olea europaea subsp. europaea</name>
    <dbReference type="NCBI Taxonomy" id="158383"/>
    <lineage>
        <taxon>Eukaryota</taxon>
        <taxon>Viridiplantae</taxon>
        <taxon>Streptophyta</taxon>
        <taxon>Embryophyta</taxon>
        <taxon>Tracheophyta</taxon>
        <taxon>Spermatophyta</taxon>
        <taxon>Magnoliopsida</taxon>
        <taxon>eudicotyledons</taxon>
        <taxon>Gunneridae</taxon>
        <taxon>Pentapetalae</taxon>
        <taxon>asterids</taxon>
        <taxon>lamiids</taxon>
        <taxon>Lamiales</taxon>
        <taxon>Oleaceae</taxon>
        <taxon>Oleeae</taxon>
        <taxon>Olea</taxon>
    </lineage>
</organism>
<dbReference type="EMBL" id="CACTIH010004325">
    <property type="protein sequence ID" value="CAA2990569.1"/>
    <property type="molecule type" value="Genomic_DNA"/>
</dbReference>
<gene>
    <name evidence="2" type="ORF">OLEA9_A065622</name>
</gene>
<feature type="compositionally biased region" description="Low complexity" evidence="1">
    <location>
        <begin position="50"/>
        <end position="64"/>
    </location>
</feature>
<proteinExistence type="predicted"/>
<dbReference type="Gramene" id="OE9A065622T1">
    <property type="protein sequence ID" value="OE9A065622C1"/>
    <property type="gene ID" value="OE9A065622"/>
</dbReference>
<sequence length="121" mass="13555">MPSTYHALASVPHSKKKQKIENFSNPQSSSSTMIPRHSSRRQLLWQARHSPPLIRPSRPRSLVPQSSNAPEENRCIPVGEDSKLELLKIEALCRSRSVLNDSDDTFTVVATVTASLPKKRN</sequence>
<evidence type="ECO:0000313" key="2">
    <source>
        <dbReference type="EMBL" id="CAA2990569.1"/>
    </source>
</evidence>
<reference evidence="2 3" key="1">
    <citation type="submission" date="2019-12" db="EMBL/GenBank/DDBJ databases">
        <authorList>
            <person name="Alioto T."/>
            <person name="Alioto T."/>
            <person name="Gomez Garrido J."/>
        </authorList>
    </citation>
    <scope>NUCLEOTIDE SEQUENCE [LARGE SCALE GENOMIC DNA]</scope>
</reference>